<gene>
    <name evidence="2" type="ORF">DEX24_05855</name>
</gene>
<dbReference type="Proteomes" id="UP000245938">
    <property type="component" value="Unassembled WGS sequence"/>
</dbReference>
<dbReference type="InterPro" id="IPR025090">
    <property type="entry name" value="DUF4017"/>
</dbReference>
<comment type="caution">
    <text evidence="2">The sequence shown here is derived from an EMBL/GenBank/DDBJ whole genome shotgun (WGS) entry which is preliminary data.</text>
</comment>
<accession>A0A2U3ANE3</accession>
<organism evidence="2 3">
    <name type="scientific">Kurthia sibirica</name>
    <dbReference type="NCBI Taxonomy" id="202750"/>
    <lineage>
        <taxon>Bacteria</taxon>
        <taxon>Bacillati</taxon>
        <taxon>Bacillota</taxon>
        <taxon>Bacilli</taxon>
        <taxon>Bacillales</taxon>
        <taxon>Caryophanaceae</taxon>
        <taxon>Kurthia</taxon>
    </lineage>
</organism>
<dbReference type="EMBL" id="QFVR01000005">
    <property type="protein sequence ID" value="PWI26052.1"/>
    <property type="molecule type" value="Genomic_DNA"/>
</dbReference>
<protein>
    <submittedName>
        <fullName evidence="2">DUF4017 domain-containing protein</fullName>
    </submittedName>
</protein>
<dbReference type="OrthoDB" id="2900729at2"/>
<feature type="transmembrane region" description="Helical" evidence="1">
    <location>
        <begin position="30"/>
        <end position="55"/>
    </location>
</feature>
<evidence type="ECO:0000313" key="2">
    <source>
        <dbReference type="EMBL" id="PWI26052.1"/>
    </source>
</evidence>
<keyword evidence="1" id="KW-1133">Transmembrane helix</keyword>
<proteinExistence type="predicted"/>
<evidence type="ECO:0000313" key="3">
    <source>
        <dbReference type="Proteomes" id="UP000245938"/>
    </source>
</evidence>
<dbReference type="RefSeq" id="WP_109305473.1">
    <property type="nucleotide sequence ID" value="NZ_BJUF01000038.1"/>
</dbReference>
<keyword evidence="3" id="KW-1185">Reference proteome</keyword>
<dbReference type="Pfam" id="PF13209">
    <property type="entry name" value="DUF4017"/>
    <property type="match status" value="1"/>
</dbReference>
<sequence length="64" mass="7353">MKSFKLASSVYFITFILAMTLPTSSNYSTLLWKCLIAQIYAIPAFLITLLLYIVLRSDDTIEER</sequence>
<keyword evidence="1" id="KW-0472">Membrane</keyword>
<keyword evidence="1" id="KW-0812">Transmembrane</keyword>
<reference evidence="2 3" key="1">
    <citation type="submission" date="2018-05" db="EMBL/GenBank/DDBJ databases">
        <title>Kurthia sibirica genome sequence.</title>
        <authorList>
            <person name="Maclea K.S."/>
            <person name="Goen A.E."/>
        </authorList>
    </citation>
    <scope>NUCLEOTIDE SEQUENCE [LARGE SCALE GENOMIC DNA]</scope>
    <source>
        <strain evidence="2 3">ATCC 49154</strain>
    </source>
</reference>
<evidence type="ECO:0000256" key="1">
    <source>
        <dbReference type="SAM" id="Phobius"/>
    </source>
</evidence>
<name>A0A2U3ANE3_9BACL</name>
<dbReference type="AlphaFoldDB" id="A0A2U3ANE3"/>